<evidence type="ECO:0000256" key="2">
    <source>
        <dbReference type="ARBA" id="ARBA00022692"/>
    </source>
</evidence>
<keyword evidence="3" id="KW-0547">Nucleotide-binding</keyword>
<dbReference type="InterPro" id="IPR027417">
    <property type="entry name" value="P-loop_NTPase"/>
</dbReference>
<keyword evidence="4 9" id="KW-0067">ATP-binding</keyword>
<gene>
    <name evidence="9" type="ORF">O1R50_14755</name>
</gene>
<dbReference type="InterPro" id="IPR003439">
    <property type="entry name" value="ABC_transporter-like_ATP-bd"/>
</dbReference>
<dbReference type="EMBL" id="JAPZVP010000011">
    <property type="protein sequence ID" value="MDA1360888.1"/>
    <property type="molecule type" value="Genomic_DNA"/>
</dbReference>
<dbReference type="GO" id="GO:0005886">
    <property type="term" value="C:plasma membrane"/>
    <property type="evidence" value="ECO:0007669"/>
    <property type="project" value="UniProtKB-SubCell"/>
</dbReference>
<dbReference type="SUPFAM" id="SSF90123">
    <property type="entry name" value="ABC transporter transmembrane region"/>
    <property type="match status" value="1"/>
</dbReference>
<evidence type="ECO:0000259" key="8">
    <source>
        <dbReference type="PROSITE" id="PS50893"/>
    </source>
</evidence>
<dbReference type="PANTHER" id="PTHR24221">
    <property type="entry name" value="ATP-BINDING CASSETTE SUB-FAMILY B"/>
    <property type="match status" value="1"/>
</dbReference>
<dbReference type="SMART" id="SM00382">
    <property type="entry name" value="AAA"/>
    <property type="match status" value="1"/>
</dbReference>
<feature type="transmembrane region" description="Helical" evidence="7">
    <location>
        <begin position="111"/>
        <end position="131"/>
    </location>
</feature>
<feature type="transmembrane region" description="Helical" evidence="7">
    <location>
        <begin position="228"/>
        <end position="248"/>
    </location>
</feature>
<keyword evidence="5 7" id="KW-1133">Transmembrane helix</keyword>
<dbReference type="RefSeq" id="WP_270110846.1">
    <property type="nucleotide sequence ID" value="NZ_JAPZVP010000011.1"/>
</dbReference>
<keyword evidence="2 7" id="KW-0812">Transmembrane</keyword>
<comment type="subcellular location">
    <subcellularLocation>
        <location evidence="1">Cell membrane</location>
        <topology evidence="1">Multi-pass membrane protein</topology>
    </subcellularLocation>
</comment>
<evidence type="ECO:0000256" key="6">
    <source>
        <dbReference type="ARBA" id="ARBA00023136"/>
    </source>
</evidence>
<dbReference type="PANTHER" id="PTHR24221:SF654">
    <property type="entry name" value="ATP-BINDING CASSETTE SUB-FAMILY B MEMBER 6"/>
    <property type="match status" value="1"/>
</dbReference>
<dbReference type="GO" id="GO:0034040">
    <property type="term" value="F:ATPase-coupled lipid transmembrane transporter activity"/>
    <property type="evidence" value="ECO:0007669"/>
    <property type="project" value="TreeGrafter"/>
</dbReference>
<feature type="domain" description="ABC transporter" evidence="8">
    <location>
        <begin position="317"/>
        <end position="556"/>
    </location>
</feature>
<evidence type="ECO:0000313" key="10">
    <source>
        <dbReference type="Proteomes" id="UP001146067"/>
    </source>
</evidence>
<evidence type="ECO:0000256" key="5">
    <source>
        <dbReference type="ARBA" id="ARBA00022989"/>
    </source>
</evidence>
<keyword evidence="6 7" id="KW-0472">Membrane</keyword>
<dbReference type="InterPro" id="IPR036640">
    <property type="entry name" value="ABC1_TM_sf"/>
</dbReference>
<evidence type="ECO:0000256" key="1">
    <source>
        <dbReference type="ARBA" id="ARBA00004651"/>
    </source>
</evidence>
<reference evidence="9" key="1">
    <citation type="submission" date="2022-12" db="EMBL/GenBank/DDBJ databases">
        <title>Gycomyces niveus sp.nov.,a novel actinomycete isolated from soil in Shouguan.</title>
        <authorList>
            <person name="Yang X."/>
        </authorList>
    </citation>
    <scope>NUCLEOTIDE SEQUENCE</scope>
    <source>
        <strain evidence="9">NEAU-A15</strain>
    </source>
</reference>
<evidence type="ECO:0000313" key="9">
    <source>
        <dbReference type="EMBL" id="MDA1360888.1"/>
    </source>
</evidence>
<dbReference type="InterPro" id="IPR003593">
    <property type="entry name" value="AAA+_ATPase"/>
</dbReference>
<evidence type="ECO:0000256" key="4">
    <source>
        <dbReference type="ARBA" id="ARBA00022840"/>
    </source>
</evidence>
<dbReference type="Pfam" id="PF00005">
    <property type="entry name" value="ABC_tran"/>
    <property type="match status" value="1"/>
</dbReference>
<evidence type="ECO:0000256" key="3">
    <source>
        <dbReference type="ARBA" id="ARBA00022741"/>
    </source>
</evidence>
<accession>A0A9X3P8S4</accession>
<name>A0A9X3P8S4_9ACTN</name>
<proteinExistence type="predicted"/>
<comment type="caution">
    <text evidence="9">The sequence shown here is derived from an EMBL/GenBank/DDBJ whole genome shotgun (WGS) entry which is preliminary data.</text>
</comment>
<dbReference type="AlphaFoldDB" id="A0A9X3P8S4"/>
<dbReference type="SUPFAM" id="SSF52540">
    <property type="entry name" value="P-loop containing nucleoside triphosphate hydrolases"/>
    <property type="match status" value="1"/>
</dbReference>
<feature type="transmembrane region" description="Helical" evidence="7">
    <location>
        <begin position="254"/>
        <end position="274"/>
    </location>
</feature>
<dbReference type="Gene3D" id="3.40.50.300">
    <property type="entry name" value="P-loop containing nucleotide triphosphate hydrolases"/>
    <property type="match status" value="1"/>
</dbReference>
<dbReference type="GO" id="GO:0005524">
    <property type="term" value="F:ATP binding"/>
    <property type="evidence" value="ECO:0007669"/>
    <property type="project" value="UniProtKB-KW"/>
</dbReference>
<organism evidence="9 10">
    <name type="scientific">Glycomyces luteolus</name>
    <dbReference type="NCBI Taxonomy" id="2670330"/>
    <lineage>
        <taxon>Bacteria</taxon>
        <taxon>Bacillati</taxon>
        <taxon>Actinomycetota</taxon>
        <taxon>Actinomycetes</taxon>
        <taxon>Glycomycetales</taxon>
        <taxon>Glycomycetaceae</taxon>
        <taxon>Glycomyces</taxon>
    </lineage>
</organism>
<evidence type="ECO:0000256" key="7">
    <source>
        <dbReference type="SAM" id="Phobius"/>
    </source>
</evidence>
<dbReference type="Gene3D" id="1.20.1560.10">
    <property type="entry name" value="ABC transporter type 1, transmembrane domain"/>
    <property type="match status" value="1"/>
</dbReference>
<dbReference type="PROSITE" id="PS50893">
    <property type="entry name" value="ABC_TRANSPORTER_2"/>
    <property type="match status" value="1"/>
</dbReference>
<feature type="transmembrane region" description="Helical" evidence="7">
    <location>
        <begin position="137"/>
        <end position="157"/>
    </location>
</feature>
<feature type="transmembrane region" description="Helical" evidence="7">
    <location>
        <begin position="30"/>
        <end position="49"/>
    </location>
</feature>
<protein>
    <submittedName>
        <fullName evidence="9">ABC transporter ATP-binding protein</fullName>
    </submittedName>
</protein>
<dbReference type="GO" id="GO:0016887">
    <property type="term" value="F:ATP hydrolysis activity"/>
    <property type="evidence" value="ECO:0007669"/>
    <property type="project" value="InterPro"/>
</dbReference>
<dbReference type="InterPro" id="IPR039421">
    <property type="entry name" value="Type_1_exporter"/>
</dbReference>
<keyword evidence="10" id="KW-1185">Reference proteome</keyword>
<dbReference type="Proteomes" id="UP001146067">
    <property type="component" value="Unassembled WGS sequence"/>
</dbReference>
<sequence length="575" mass="62527">MVVQGLIMETLPAVGAVATGWLLTRLDGDFTAPLIVLGAVFLLGQINGISSRWIALLAISRIDNHHKSAVATVATGTSTVEIIERQEVQNLLKSAAADPGAWTEKTPGQGALGALYILLRYVGLIASASVVGAWSPWLVPILLLPAFALRGIVIRMWKRHFRIYAGGFEHHRRYRYWGEMPLKRSEAKELRVFGLSEWLVNRHQDELHNHLDPVWENDRAMARAQWRLAALSLLPLAAAFCAIAYTTAAQGSSVGVASAALTAAWGIFSLLASSGEVMNMEGSRHGITDLAELRERLRPAEHDRPRTGGEPSGPPLIRFEDIAFGYSPDAPVMKGLNLDIRPGERLAVVGFNGAGKSTLTKLLAGVYRPTSGRILADGTDIADDPQWRSRLAVVFQDFIKYQLTVAENIALGSPGAPDLDSIRKAVDEAGFGDVVDGLESGLDTPLDRSRTGGVDLSGGQWQQLALARALYAVDRGARILVLDEPTAHLDVRTEKDLFDRLGGHDEHLTTVLISHRLSTVRDADRIVLLADGAVAESGTHDELMALGGTYAHMFNLQAERYKSGFDDRLEEGELR</sequence>